<dbReference type="Proteomes" id="UP001345963">
    <property type="component" value="Unassembled WGS sequence"/>
</dbReference>
<proteinExistence type="predicted"/>
<accession>A0ABU7AUV7</accession>
<sequence length="137" mass="15113">MSAVTPAASCNALQTPQPLNLSTCCHVTTIKGNVFCLRFYVKPTKKKVVYNCEVEIKTKIHPYRLQGCPSPAVTRQEAGYILNRSSVNYTGTNNNALTLIPEGSLETNCLNMHIFGVWRRAMIARGKHANSMQKSPG</sequence>
<reference evidence="1 2" key="1">
    <citation type="submission" date="2021-07" db="EMBL/GenBank/DDBJ databases">
        <authorList>
            <person name="Palmer J.M."/>
        </authorList>
    </citation>
    <scope>NUCLEOTIDE SEQUENCE [LARGE SCALE GENOMIC DNA]</scope>
    <source>
        <strain evidence="1 2">AT_MEX2019</strain>
        <tissue evidence="1">Muscle</tissue>
    </source>
</reference>
<evidence type="ECO:0000313" key="1">
    <source>
        <dbReference type="EMBL" id="MED6242032.1"/>
    </source>
</evidence>
<protein>
    <submittedName>
        <fullName evidence="1">Uncharacterized protein</fullName>
    </submittedName>
</protein>
<keyword evidence="2" id="KW-1185">Reference proteome</keyword>
<gene>
    <name evidence="1" type="ORF">ATANTOWER_032121</name>
</gene>
<evidence type="ECO:0000313" key="2">
    <source>
        <dbReference type="Proteomes" id="UP001345963"/>
    </source>
</evidence>
<name>A0ABU7AUV7_9TELE</name>
<comment type="caution">
    <text evidence="1">The sequence shown here is derived from an EMBL/GenBank/DDBJ whole genome shotgun (WGS) entry which is preliminary data.</text>
</comment>
<organism evidence="1 2">
    <name type="scientific">Ataeniobius toweri</name>
    <dbReference type="NCBI Taxonomy" id="208326"/>
    <lineage>
        <taxon>Eukaryota</taxon>
        <taxon>Metazoa</taxon>
        <taxon>Chordata</taxon>
        <taxon>Craniata</taxon>
        <taxon>Vertebrata</taxon>
        <taxon>Euteleostomi</taxon>
        <taxon>Actinopterygii</taxon>
        <taxon>Neopterygii</taxon>
        <taxon>Teleostei</taxon>
        <taxon>Neoteleostei</taxon>
        <taxon>Acanthomorphata</taxon>
        <taxon>Ovalentaria</taxon>
        <taxon>Atherinomorphae</taxon>
        <taxon>Cyprinodontiformes</taxon>
        <taxon>Goodeidae</taxon>
        <taxon>Ataeniobius</taxon>
    </lineage>
</organism>
<dbReference type="EMBL" id="JAHUTI010030433">
    <property type="protein sequence ID" value="MED6242032.1"/>
    <property type="molecule type" value="Genomic_DNA"/>
</dbReference>